<evidence type="ECO:0000256" key="5">
    <source>
        <dbReference type="ARBA" id="ARBA00023136"/>
    </source>
</evidence>
<feature type="transmembrane region" description="Helical" evidence="6">
    <location>
        <begin position="169"/>
        <end position="186"/>
    </location>
</feature>
<accession>A0A139ALG3</accession>
<feature type="transmembrane region" description="Helical" evidence="6">
    <location>
        <begin position="362"/>
        <end position="381"/>
    </location>
</feature>
<dbReference type="AlphaFoldDB" id="A0A139ALG3"/>
<feature type="transmembrane region" description="Helical" evidence="6">
    <location>
        <begin position="420"/>
        <end position="445"/>
    </location>
</feature>
<feature type="transmembrane region" description="Helical" evidence="6">
    <location>
        <begin position="279"/>
        <end position="301"/>
    </location>
</feature>
<feature type="domain" description="Amino acid permease/ SLC12A" evidence="7">
    <location>
        <begin position="48"/>
        <end position="113"/>
    </location>
</feature>
<dbReference type="InterPro" id="IPR004841">
    <property type="entry name" value="AA-permease/SLC12A_dom"/>
</dbReference>
<dbReference type="EMBL" id="KQ965748">
    <property type="protein sequence ID" value="KXS17265.1"/>
    <property type="molecule type" value="Genomic_DNA"/>
</dbReference>
<dbReference type="GO" id="GO:0016020">
    <property type="term" value="C:membrane"/>
    <property type="evidence" value="ECO:0007669"/>
    <property type="project" value="UniProtKB-SubCell"/>
</dbReference>
<dbReference type="InterPro" id="IPR002293">
    <property type="entry name" value="AA/rel_permease1"/>
</dbReference>
<feature type="transmembrane region" description="Helical" evidence="6">
    <location>
        <begin position="387"/>
        <end position="408"/>
    </location>
</feature>
<evidence type="ECO:0000256" key="2">
    <source>
        <dbReference type="ARBA" id="ARBA00022448"/>
    </source>
</evidence>
<evidence type="ECO:0000256" key="1">
    <source>
        <dbReference type="ARBA" id="ARBA00004141"/>
    </source>
</evidence>
<dbReference type="PANTHER" id="PTHR45649">
    <property type="entry name" value="AMINO-ACID PERMEASE BAT1"/>
    <property type="match status" value="1"/>
</dbReference>
<evidence type="ECO:0000256" key="3">
    <source>
        <dbReference type="ARBA" id="ARBA00022692"/>
    </source>
</evidence>
<organism evidence="8 9">
    <name type="scientific">Gonapodya prolifera (strain JEL478)</name>
    <name type="common">Monoblepharis prolifera</name>
    <dbReference type="NCBI Taxonomy" id="1344416"/>
    <lineage>
        <taxon>Eukaryota</taxon>
        <taxon>Fungi</taxon>
        <taxon>Fungi incertae sedis</taxon>
        <taxon>Chytridiomycota</taxon>
        <taxon>Chytridiomycota incertae sedis</taxon>
        <taxon>Monoblepharidomycetes</taxon>
        <taxon>Monoblepharidales</taxon>
        <taxon>Gonapodyaceae</taxon>
        <taxon>Gonapodya</taxon>
    </lineage>
</organism>
<dbReference type="PANTHER" id="PTHR45649:SF26">
    <property type="entry name" value="OS04G0435100 PROTEIN"/>
    <property type="match status" value="1"/>
</dbReference>
<gene>
    <name evidence="8" type="ORF">M427DRAFT_133693</name>
</gene>
<reference evidence="8 9" key="1">
    <citation type="journal article" date="2015" name="Genome Biol. Evol.">
        <title>Phylogenomic analyses indicate that early fungi evolved digesting cell walls of algal ancestors of land plants.</title>
        <authorList>
            <person name="Chang Y."/>
            <person name="Wang S."/>
            <person name="Sekimoto S."/>
            <person name="Aerts A.L."/>
            <person name="Choi C."/>
            <person name="Clum A."/>
            <person name="LaButti K.M."/>
            <person name="Lindquist E.A."/>
            <person name="Yee Ngan C."/>
            <person name="Ohm R.A."/>
            <person name="Salamov A.A."/>
            <person name="Grigoriev I.V."/>
            <person name="Spatafora J.W."/>
            <person name="Berbee M.L."/>
        </authorList>
    </citation>
    <scope>NUCLEOTIDE SEQUENCE [LARGE SCALE GENOMIC DNA]</scope>
    <source>
        <strain evidence="8 9">JEL478</strain>
    </source>
</reference>
<feature type="transmembrane region" description="Helical" evidence="6">
    <location>
        <begin position="457"/>
        <end position="478"/>
    </location>
</feature>
<feature type="transmembrane region" description="Helical" evidence="6">
    <location>
        <begin position="198"/>
        <end position="217"/>
    </location>
</feature>
<protein>
    <recommendedName>
        <fullName evidence="7">Amino acid permease/ SLC12A domain-containing protein</fullName>
    </recommendedName>
</protein>
<evidence type="ECO:0000313" key="9">
    <source>
        <dbReference type="Proteomes" id="UP000070544"/>
    </source>
</evidence>
<dbReference type="Proteomes" id="UP000070544">
    <property type="component" value="Unassembled WGS sequence"/>
</dbReference>
<keyword evidence="3 6" id="KW-0812">Transmembrane</keyword>
<dbReference type="Gene3D" id="1.20.1740.10">
    <property type="entry name" value="Amino acid/polyamine transporter I"/>
    <property type="match status" value="1"/>
</dbReference>
<dbReference type="GO" id="GO:0022857">
    <property type="term" value="F:transmembrane transporter activity"/>
    <property type="evidence" value="ECO:0007669"/>
    <property type="project" value="InterPro"/>
</dbReference>
<evidence type="ECO:0000256" key="4">
    <source>
        <dbReference type="ARBA" id="ARBA00022989"/>
    </source>
</evidence>
<dbReference type="Pfam" id="PF13520">
    <property type="entry name" value="AA_permease_2"/>
    <property type="match status" value="1"/>
</dbReference>
<sequence length="527" mass="58158">MAWFRSVLGLPVLAKLGYKQETTRPFNKLTTWALNYTNTYVLLNIPPMKYALNTGGPPNVLWSFWPVTLIVCCVALSMAELCSAMPTMGGLSNFAARVGGPKWGPYAAWYVCIVLLYSTNQDPHLVNPGTPPGSTTSPTLPHSAYLCVVIRQLNSDWAPETQELRNVEYGFYVAIVAFVAFINIVGENYLPTISQWSSYLIFIGTMVIAIYPMARIGRDNLADTSFVFLEWQNGTEVDSKALVALIGLFPAAWNVVGIDASSHISEETTNSTTSATTSLVFTVIAGGVGGFFLWVCQLFIIQDLDAVLNGEFDPYVETWLLTVGPGPTTGFLLVVFFSFTMTACASVVVTSRMFFSLVRDQALPFSSFWYYILFGLFTLFSDVVFPALTSVSTVCFFISTVIPLRITVAKDTFKPGPWNLGSWTFVSGWIAVIFVAFLSVIFMLPTEYPVDPSLSNFPFAPLVFGVVLIFVNVWWFAVARHSFKGPVKTVSDEEVRRLEETLEVKPEGARVGVSEGVAVVLLFHIYA</sequence>
<dbReference type="Pfam" id="PF00324">
    <property type="entry name" value="AA_permease"/>
    <property type="match status" value="1"/>
</dbReference>
<keyword evidence="4 6" id="KW-1133">Transmembrane helix</keyword>
<dbReference type="OrthoDB" id="10054429at2759"/>
<name>A0A139ALG3_GONPJ</name>
<keyword evidence="5 6" id="KW-0472">Membrane</keyword>
<keyword evidence="9" id="KW-1185">Reference proteome</keyword>
<proteinExistence type="predicted"/>
<feature type="transmembrane region" description="Helical" evidence="6">
    <location>
        <begin position="330"/>
        <end position="350"/>
    </location>
</feature>
<evidence type="ECO:0000259" key="7">
    <source>
        <dbReference type="Pfam" id="PF00324"/>
    </source>
</evidence>
<keyword evidence="2" id="KW-0813">Transport</keyword>
<evidence type="ECO:0000313" key="8">
    <source>
        <dbReference type="EMBL" id="KXS17265.1"/>
    </source>
</evidence>
<feature type="transmembrane region" description="Helical" evidence="6">
    <location>
        <begin position="237"/>
        <end position="258"/>
    </location>
</feature>
<comment type="subcellular location">
    <subcellularLocation>
        <location evidence="1">Membrane</location>
        <topology evidence="1">Multi-pass membrane protein</topology>
    </subcellularLocation>
</comment>
<evidence type="ECO:0000256" key="6">
    <source>
        <dbReference type="SAM" id="Phobius"/>
    </source>
</evidence>
<dbReference type="PIRSF" id="PIRSF006060">
    <property type="entry name" value="AA_transporter"/>
    <property type="match status" value="1"/>
</dbReference>
<dbReference type="STRING" id="1344416.A0A139ALG3"/>